<reference evidence="3" key="1">
    <citation type="journal article" date="2019" name="Int. J. Syst. Evol. Microbiol.">
        <title>The Global Catalogue of Microorganisms (GCM) 10K type strain sequencing project: providing services to taxonomists for standard genome sequencing and annotation.</title>
        <authorList>
            <consortium name="The Broad Institute Genomics Platform"/>
            <consortium name="The Broad Institute Genome Sequencing Center for Infectious Disease"/>
            <person name="Wu L."/>
            <person name="Ma J."/>
        </authorList>
    </citation>
    <scope>NUCLEOTIDE SEQUENCE [LARGE SCALE GENOMIC DNA]</scope>
    <source>
        <strain evidence="3">KCTC 22814</strain>
    </source>
</reference>
<sequence length="68" mass="7681">MLIIFMCLVAILAIIAMFNMDSVKKAILFLFLLLSCGLTIYLFIHYPGWSAIVITLMIIGGIRFGRVR</sequence>
<proteinExistence type="predicted"/>
<keyword evidence="1" id="KW-0472">Membrane</keyword>
<evidence type="ECO:0008006" key="4">
    <source>
        <dbReference type="Google" id="ProtNLM"/>
    </source>
</evidence>
<evidence type="ECO:0000256" key="1">
    <source>
        <dbReference type="SAM" id="Phobius"/>
    </source>
</evidence>
<evidence type="ECO:0000313" key="2">
    <source>
        <dbReference type="EMBL" id="MFD2969631.1"/>
    </source>
</evidence>
<gene>
    <name evidence="2" type="ORF">ACFS7Y_19710</name>
</gene>
<protein>
    <recommendedName>
        <fullName evidence="4">Phosphatidate cytidylyltransferase</fullName>
    </recommendedName>
</protein>
<organism evidence="2 3">
    <name type="scientific">Sphingobacterium bambusae</name>
    <dbReference type="NCBI Taxonomy" id="662858"/>
    <lineage>
        <taxon>Bacteria</taxon>
        <taxon>Pseudomonadati</taxon>
        <taxon>Bacteroidota</taxon>
        <taxon>Sphingobacteriia</taxon>
        <taxon>Sphingobacteriales</taxon>
        <taxon>Sphingobacteriaceae</taxon>
        <taxon>Sphingobacterium</taxon>
    </lineage>
</organism>
<evidence type="ECO:0000313" key="3">
    <source>
        <dbReference type="Proteomes" id="UP001597525"/>
    </source>
</evidence>
<keyword evidence="1" id="KW-0812">Transmembrane</keyword>
<accession>A0ABW6BMZ6</accession>
<dbReference type="RefSeq" id="WP_320185464.1">
    <property type="nucleotide sequence ID" value="NZ_CP138332.1"/>
</dbReference>
<name>A0ABW6BMZ6_9SPHI</name>
<feature type="transmembrane region" description="Helical" evidence="1">
    <location>
        <begin position="26"/>
        <end position="59"/>
    </location>
</feature>
<keyword evidence="3" id="KW-1185">Reference proteome</keyword>
<comment type="caution">
    <text evidence="2">The sequence shown here is derived from an EMBL/GenBank/DDBJ whole genome shotgun (WGS) entry which is preliminary data.</text>
</comment>
<dbReference type="Proteomes" id="UP001597525">
    <property type="component" value="Unassembled WGS sequence"/>
</dbReference>
<dbReference type="EMBL" id="JBHUPB010000014">
    <property type="protein sequence ID" value="MFD2969631.1"/>
    <property type="molecule type" value="Genomic_DNA"/>
</dbReference>
<keyword evidence="1" id="KW-1133">Transmembrane helix</keyword>